<dbReference type="InterPro" id="IPR050204">
    <property type="entry name" value="AraC_XylS_family_regulators"/>
</dbReference>
<proteinExistence type="predicted"/>
<dbReference type="Pfam" id="PF20240">
    <property type="entry name" value="DUF6597"/>
    <property type="match status" value="1"/>
</dbReference>
<dbReference type="GO" id="GO:0043565">
    <property type="term" value="F:sequence-specific DNA binding"/>
    <property type="evidence" value="ECO:0007669"/>
    <property type="project" value="InterPro"/>
</dbReference>
<name>A0A7C9J108_9ACTN</name>
<gene>
    <name evidence="5" type="ORF">GT755_06945</name>
</gene>
<reference evidence="5 6" key="1">
    <citation type="submission" date="2020-01" db="EMBL/GenBank/DDBJ databases">
        <title>Herbidospora sp. NEAU-GS84 nov., a novel actinomycete isolated from soil.</title>
        <authorList>
            <person name="Han L."/>
        </authorList>
    </citation>
    <scope>NUCLEOTIDE SEQUENCE [LARGE SCALE GENOMIC DNA]</scope>
    <source>
        <strain evidence="5 6">NEAU-GS84</strain>
    </source>
</reference>
<dbReference type="Proteomes" id="UP000479526">
    <property type="component" value="Unassembled WGS sequence"/>
</dbReference>
<evidence type="ECO:0000256" key="1">
    <source>
        <dbReference type="ARBA" id="ARBA00023015"/>
    </source>
</evidence>
<evidence type="ECO:0000259" key="4">
    <source>
        <dbReference type="PROSITE" id="PS01124"/>
    </source>
</evidence>
<dbReference type="PANTHER" id="PTHR46796:SF15">
    <property type="entry name" value="BLL1074 PROTEIN"/>
    <property type="match status" value="1"/>
</dbReference>
<keyword evidence="1" id="KW-0805">Transcription regulation</keyword>
<dbReference type="PANTHER" id="PTHR46796">
    <property type="entry name" value="HTH-TYPE TRANSCRIPTIONAL ACTIVATOR RHAS-RELATED"/>
    <property type="match status" value="1"/>
</dbReference>
<keyword evidence="2" id="KW-0238">DNA-binding</keyword>
<feature type="domain" description="HTH araC/xylS-type" evidence="4">
    <location>
        <begin position="123"/>
        <end position="220"/>
    </location>
</feature>
<dbReference type="Pfam" id="PF12833">
    <property type="entry name" value="HTH_18"/>
    <property type="match status" value="1"/>
</dbReference>
<dbReference type="SMART" id="SM00342">
    <property type="entry name" value="HTH_ARAC"/>
    <property type="match status" value="1"/>
</dbReference>
<evidence type="ECO:0000256" key="2">
    <source>
        <dbReference type="ARBA" id="ARBA00023125"/>
    </source>
</evidence>
<dbReference type="Gene3D" id="1.10.10.60">
    <property type="entry name" value="Homeodomain-like"/>
    <property type="match status" value="1"/>
</dbReference>
<evidence type="ECO:0000256" key="3">
    <source>
        <dbReference type="ARBA" id="ARBA00023163"/>
    </source>
</evidence>
<dbReference type="PROSITE" id="PS01124">
    <property type="entry name" value="HTH_ARAC_FAMILY_2"/>
    <property type="match status" value="1"/>
</dbReference>
<dbReference type="InterPro" id="IPR018062">
    <property type="entry name" value="HTH_AraC-typ_CS"/>
</dbReference>
<dbReference type="InterPro" id="IPR018060">
    <property type="entry name" value="HTH_AraC"/>
</dbReference>
<dbReference type="AlphaFoldDB" id="A0A7C9J108"/>
<accession>A0A7C9J108</accession>
<sequence length="224" mass="23923">MYRERPSVIPGAVVWQTPPASAEGERRILPDGCMDLLWTSGRLVVAGPDAVAYVTSVVPGAGYTGLRFAPGDLPELLGVAAHELRDRRVPLDEIWPVRRVRALENRLSGGGGIEAVAADLRPDPLVRAAVGLIGGGLGVAAAAGRLDLGERRFHRLCLRAFGYGPKTLGRILRMNRALERVRAGGAFAQVAHDEGYADQAHLAREVRALTGVTLTDLAGRTGRR</sequence>
<organism evidence="5 6">
    <name type="scientific">Herbidospora solisilvae</name>
    <dbReference type="NCBI Taxonomy" id="2696284"/>
    <lineage>
        <taxon>Bacteria</taxon>
        <taxon>Bacillati</taxon>
        <taxon>Actinomycetota</taxon>
        <taxon>Actinomycetes</taxon>
        <taxon>Streptosporangiales</taxon>
        <taxon>Streptosporangiaceae</taxon>
        <taxon>Herbidospora</taxon>
    </lineage>
</organism>
<keyword evidence="6" id="KW-1185">Reference proteome</keyword>
<dbReference type="GO" id="GO:0003700">
    <property type="term" value="F:DNA-binding transcription factor activity"/>
    <property type="evidence" value="ECO:0007669"/>
    <property type="project" value="InterPro"/>
</dbReference>
<protein>
    <submittedName>
        <fullName evidence="5">Helix-turn-helix domain-containing protein</fullName>
    </submittedName>
</protein>
<dbReference type="EMBL" id="WXEW01000002">
    <property type="protein sequence ID" value="NAS21422.1"/>
    <property type="molecule type" value="Genomic_DNA"/>
</dbReference>
<comment type="caution">
    <text evidence="5">The sequence shown here is derived from an EMBL/GenBank/DDBJ whole genome shotgun (WGS) entry which is preliminary data.</text>
</comment>
<dbReference type="PROSITE" id="PS00041">
    <property type="entry name" value="HTH_ARAC_FAMILY_1"/>
    <property type="match status" value="1"/>
</dbReference>
<evidence type="ECO:0000313" key="5">
    <source>
        <dbReference type="EMBL" id="NAS21422.1"/>
    </source>
</evidence>
<evidence type="ECO:0000313" key="6">
    <source>
        <dbReference type="Proteomes" id="UP000479526"/>
    </source>
</evidence>
<dbReference type="InterPro" id="IPR046532">
    <property type="entry name" value="DUF6597"/>
</dbReference>
<keyword evidence="3" id="KW-0804">Transcription</keyword>
<dbReference type="RefSeq" id="WP_161478885.1">
    <property type="nucleotide sequence ID" value="NZ_WXEW01000002.1"/>
</dbReference>